<comment type="caution">
    <text evidence="1">The sequence shown here is derived from an EMBL/GenBank/DDBJ whole genome shotgun (WGS) entry which is preliminary data.</text>
</comment>
<name>A0A2N0DAR8_RHISU</name>
<proteinExistence type="predicted"/>
<evidence type="ECO:0008006" key="3">
    <source>
        <dbReference type="Google" id="ProtNLM"/>
    </source>
</evidence>
<sequence length="181" mass="20562">MRDRTDKEVDVKMARSLKETAIGNLHLREEDAFEFFVAYARYEYAAKVCKLVHQGDEQRMLTINPQGVADRIRASFESRISSDKSLQKAVAYYTAQPPQRQIWDGNGPGWDQPVYQGNDTLKNLLLQLAQARNNLFHGGKGWKADNPAMERDNDLLRHGLVILDAVVNSDDQLFGEFSSFA</sequence>
<protein>
    <recommendedName>
        <fullName evidence="3">RiboL-PSP-HEPN domain-containing protein</fullName>
    </recommendedName>
</protein>
<organism evidence="1 2">
    <name type="scientific">Rhizobium sullae</name>
    <name type="common">Rhizobium hedysari</name>
    <dbReference type="NCBI Taxonomy" id="50338"/>
    <lineage>
        <taxon>Bacteria</taxon>
        <taxon>Pseudomonadati</taxon>
        <taxon>Pseudomonadota</taxon>
        <taxon>Alphaproteobacteria</taxon>
        <taxon>Hyphomicrobiales</taxon>
        <taxon>Rhizobiaceae</taxon>
        <taxon>Rhizobium/Agrobacterium group</taxon>
        <taxon>Rhizobium</taxon>
    </lineage>
</organism>
<dbReference type="EMBL" id="PIQN01000008">
    <property type="protein sequence ID" value="PKA43186.1"/>
    <property type="molecule type" value="Genomic_DNA"/>
</dbReference>
<evidence type="ECO:0000313" key="2">
    <source>
        <dbReference type="Proteomes" id="UP000232164"/>
    </source>
</evidence>
<gene>
    <name evidence="1" type="ORF">CWR43_14150</name>
</gene>
<evidence type="ECO:0000313" key="1">
    <source>
        <dbReference type="EMBL" id="PKA43186.1"/>
    </source>
</evidence>
<dbReference type="RefSeq" id="WP_100771437.1">
    <property type="nucleotide sequence ID" value="NZ_PIQN01000008.1"/>
</dbReference>
<dbReference type="Proteomes" id="UP000232164">
    <property type="component" value="Unassembled WGS sequence"/>
</dbReference>
<reference evidence="1 2" key="2">
    <citation type="submission" date="2017-12" db="EMBL/GenBank/DDBJ databases">
        <title>Genome sequence of Rhizobium sullae HCNT1 isolated from Sulla coronaria nodules and featuring peculiar denitrification phenotypes.</title>
        <authorList>
            <person name="De Diego-Diaz B."/>
            <person name="Treu L."/>
            <person name="Campanaro S."/>
            <person name="Da Silva Duarte V."/>
            <person name="Basaglia M."/>
            <person name="Favaro L."/>
            <person name="Casella S."/>
            <person name="Squartini A."/>
        </authorList>
    </citation>
    <scope>NUCLEOTIDE SEQUENCE [LARGE SCALE GENOMIC DNA]</scope>
    <source>
        <strain evidence="1 2">HCNT1</strain>
    </source>
</reference>
<reference evidence="1 2" key="1">
    <citation type="submission" date="2017-11" db="EMBL/GenBank/DDBJ databases">
        <authorList>
            <person name="Han C.G."/>
        </authorList>
    </citation>
    <scope>NUCLEOTIDE SEQUENCE [LARGE SCALE GENOMIC DNA]</scope>
    <source>
        <strain evidence="1 2">HCNT1</strain>
    </source>
</reference>
<accession>A0A2N0DAR8</accession>
<dbReference type="AlphaFoldDB" id="A0A2N0DAR8"/>